<keyword evidence="5 8" id="KW-0560">Oxidoreductase</keyword>
<dbReference type="InterPro" id="IPR036250">
    <property type="entry name" value="AcylCo_DH-like_C"/>
</dbReference>
<keyword evidence="9" id="KW-1185">Reference proteome</keyword>
<dbReference type="InterPro" id="IPR009075">
    <property type="entry name" value="AcylCo_DH/oxidase_C"/>
</dbReference>
<evidence type="ECO:0000256" key="4">
    <source>
        <dbReference type="ARBA" id="ARBA00022827"/>
    </source>
</evidence>
<dbReference type="EC" id="1.-.-.-" evidence="8"/>
<dbReference type="SUPFAM" id="SSF47203">
    <property type="entry name" value="Acyl-CoA dehydrogenase C-terminal domain-like"/>
    <property type="match status" value="1"/>
</dbReference>
<keyword evidence="3" id="KW-0285">Flavoprotein</keyword>
<evidence type="ECO:0000313" key="8">
    <source>
        <dbReference type="EMBL" id="WLQ34886.1"/>
    </source>
</evidence>
<reference evidence="8 9" key="1">
    <citation type="submission" date="2023-03" db="EMBL/GenBank/DDBJ databases">
        <title>Isolation and description of six Streptomyces strains from soil environments, able to metabolize different microbial glucans.</title>
        <authorList>
            <person name="Widen T."/>
            <person name="Larsbrink J."/>
        </authorList>
    </citation>
    <scope>NUCLEOTIDE SEQUENCE [LARGE SCALE GENOMIC DNA]</scope>
    <source>
        <strain evidence="8 9">Mut1</strain>
    </source>
</reference>
<comment type="similarity">
    <text evidence="2">Belongs to the acyl-CoA dehydrogenase family.</text>
</comment>
<protein>
    <submittedName>
        <fullName evidence="8">Acyl-CoA/acyl-ACP dehydrogenase</fullName>
        <ecNumber evidence="8">1.-.-.-</ecNumber>
    </submittedName>
</protein>
<evidence type="ECO:0000256" key="3">
    <source>
        <dbReference type="ARBA" id="ARBA00022630"/>
    </source>
</evidence>
<proteinExistence type="inferred from homology"/>
<dbReference type="GO" id="GO:0016491">
    <property type="term" value="F:oxidoreductase activity"/>
    <property type="evidence" value="ECO:0007669"/>
    <property type="project" value="UniProtKB-KW"/>
</dbReference>
<gene>
    <name evidence="8" type="ORF">P8A18_16220</name>
</gene>
<evidence type="ECO:0000313" key="9">
    <source>
        <dbReference type="Proteomes" id="UP001239522"/>
    </source>
</evidence>
<dbReference type="InterPro" id="IPR009100">
    <property type="entry name" value="AcylCoA_DH/oxidase_NM_dom_sf"/>
</dbReference>
<dbReference type="Gene3D" id="1.10.540.10">
    <property type="entry name" value="Acyl-CoA dehydrogenase/oxidase, N-terminal domain"/>
    <property type="match status" value="1"/>
</dbReference>
<evidence type="ECO:0000259" key="7">
    <source>
        <dbReference type="Pfam" id="PF02771"/>
    </source>
</evidence>
<dbReference type="InterPro" id="IPR013786">
    <property type="entry name" value="AcylCoA_DH/ox_N"/>
</dbReference>
<dbReference type="Proteomes" id="UP001239522">
    <property type="component" value="Chromosome"/>
</dbReference>
<organism evidence="8 9">
    <name type="scientific">Streptomyces castrisilvae</name>
    <dbReference type="NCBI Taxonomy" id="3033811"/>
    <lineage>
        <taxon>Bacteria</taxon>
        <taxon>Bacillati</taxon>
        <taxon>Actinomycetota</taxon>
        <taxon>Actinomycetes</taxon>
        <taxon>Kitasatosporales</taxon>
        <taxon>Streptomycetaceae</taxon>
        <taxon>Streptomyces</taxon>
    </lineage>
</organism>
<dbReference type="Gene3D" id="2.40.110.10">
    <property type="entry name" value="Butyryl-CoA Dehydrogenase, subunit A, domain 2"/>
    <property type="match status" value="1"/>
</dbReference>
<accession>A0ABY9HKP3</accession>
<dbReference type="PANTHER" id="PTHR43884:SF20">
    <property type="entry name" value="ACYL-COA DEHYDROGENASE FADE28"/>
    <property type="match status" value="1"/>
</dbReference>
<evidence type="ECO:0000259" key="6">
    <source>
        <dbReference type="Pfam" id="PF00441"/>
    </source>
</evidence>
<keyword evidence="4" id="KW-0274">FAD</keyword>
<dbReference type="InterPro" id="IPR037069">
    <property type="entry name" value="AcylCoA_DH/ox_N_sf"/>
</dbReference>
<dbReference type="Pfam" id="PF02771">
    <property type="entry name" value="Acyl-CoA_dh_N"/>
    <property type="match status" value="1"/>
</dbReference>
<dbReference type="SUPFAM" id="SSF56645">
    <property type="entry name" value="Acyl-CoA dehydrogenase NM domain-like"/>
    <property type="match status" value="1"/>
</dbReference>
<dbReference type="PANTHER" id="PTHR43884">
    <property type="entry name" value="ACYL-COA DEHYDROGENASE"/>
    <property type="match status" value="1"/>
</dbReference>
<dbReference type="InterPro" id="IPR046373">
    <property type="entry name" value="Acyl-CoA_Oxase/DH_mid-dom_sf"/>
</dbReference>
<comment type="cofactor">
    <cofactor evidence="1">
        <name>FAD</name>
        <dbReference type="ChEBI" id="CHEBI:57692"/>
    </cofactor>
</comment>
<evidence type="ECO:0000256" key="2">
    <source>
        <dbReference type="ARBA" id="ARBA00009347"/>
    </source>
</evidence>
<evidence type="ECO:0000256" key="5">
    <source>
        <dbReference type="ARBA" id="ARBA00023002"/>
    </source>
</evidence>
<feature type="domain" description="Acyl-CoA dehydrogenase/oxidase C-terminal" evidence="6">
    <location>
        <begin position="267"/>
        <end position="400"/>
    </location>
</feature>
<sequence length="409" mass="42600">MDFTFTEEQQAAVEAARAVLSGVAPDAVPSPALVPGAVAEDIDRPLWSRLAAADLLSLTLAPEHGGAGLDLIALCLVLRESAKVLARVPLLETCAVAMTLQRYAGGGPVTELLPRVGRGELVLTAGANGRTGHEPAERAVTAHRDDGPDALGDGHGGNAAWVLDGVQSAVPWAQAADWIAVPAHTASARAVPAHTGEAGAEGGGTGEGRAVLALVRRDQEGVTVAEQVSTSGERFGEVRLDRVRVGPGELIEAPGAWEWLRDLLTVGTCALGLGLGETVLSMTSQYTSEREQFGFPVATFQAVAVQAADRYIDLRAMEVTLWQAAWRITTGGVGELPAAGDVAVAKIWASDGVRRVVQTAQHLHGGFGADTEYALHRFHAWAKQIELSLGSAAAHEEALADLLAAHPPV</sequence>
<dbReference type="RefSeq" id="WP_306055396.1">
    <property type="nucleotide sequence ID" value="NZ_CP120997.1"/>
</dbReference>
<dbReference type="EMBL" id="CP120997">
    <property type="protein sequence ID" value="WLQ34886.1"/>
    <property type="molecule type" value="Genomic_DNA"/>
</dbReference>
<evidence type="ECO:0000256" key="1">
    <source>
        <dbReference type="ARBA" id="ARBA00001974"/>
    </source>
</evidence>
<dbReference type="Pfam" id="PF00441">
    <property type="entry name" value="Acyl-CoA_dh_1"/>
    <property type="match status" value="1"/>
</dbReference>
<feature type="domain" description="Acyl-CoA dehydrogenase/oxidase N-terminal" evidence="7">
    <location>
        <begin position="6"/>
        <end position="119"/>
    </location>
</feature>
<dbReference type="Gene3D" id="1.20.140.10">
    <property type="entry name" value="Butyryl-CoA Dehydrogenase, subunit A, domain 3"/>
    <property type="match status" value="1"/>
</dbReference>
<name>A0ABY9HKP3_9ACTN</name>